<dbReference type="EMBL" id="POAF01000001">
    <property type="protein sequence ID" value="RBM03817.1"/>
    <property type="molecule type" value="Genomic_DNA"/>
</dbReference>
<keyword evidence="2" id="KW-1133">Transmembrane helix</keyword>
<evidence type="ECO:0000313" key="3">
    <source>
        <dbReference type="EMBL" id="RBM03817.1"/>
    </source>
</evidence>
<comment type="caution">
    <text evidence="3">The sequence shown here is derived from an EMBL/GenBank/DDBJ whole genome shotgun (WGS) entry which is preliminary data.</text>
</comment>
<accession>A0A365YN40</accession>
<evidence type="ECO:0000256" key="2">
    <source>
        <dbReference type="SAM" id="Phobius"/>
    </source>
</evidence>
<dbReference type="InterPro" id="IPR021403">
    <property type="entry name" value="DUF3043"/>
</dbReference>
<dbReference type="RefSeq" id="WP_113606255.1">
    <property type="nucleotide sequence ID" value="NZ_POAF01000001.1"/>
</dbReference>
<protein>
    <submittedName>
        <fullName evidence="3">DUF3043 domain-containing protein</fullName>
    </submittedName>
</protein>
<feature type="compositionally biased region" description="Basic and acidic residues" evidence="1">
    <location>
        <begin position="50"/>
        <end position="61"/>
    </location>
</feature>
<dbReference type="Proteomes" id="UP000252167">
    <property type="component" value="Unassembled WGS sequence"/>
</dbReference>
<name>A0A365YN40_9MICC</name>
<keyword evidence="2" id="KW-0812">Transmembrane</keyword>
<keyword evidence="2" id="KW-0472">Membrane</keyword>
<feature type="transmembrane region" description="Helical" evidence="2">
    <location>
        <begin position="134"/>
        <end position="154"/>
    </location>
</feature>
<feature type="transmembrane region" description="Helical" evidence="2">
    <location>
        <begin position="102"/>
        <end position="122"/>
    </location>
</feature>
<reference evidence="3 4" key="1">
    <citation type="submission" date="2018-01" db="EMBL/GenBank/DDBJ databases">
        <title>Glutamicibacter soli strain NHPC-3 Whole genome sequence and assembly.</title>
        <authorList>
            <person name="Choudhury P."/>
            <person name="Gupta D."/>
            <person name="Sengupta K."/>
            <person name="Jawed A."/>
            <person name="Sultana N."/>
            <person name="Saha P."/>
        </authorList>
    </citation>
    <scope>NUCLEOTIDE SEQUENCE [LARGE SCALE GENOMIC DNA]</scope>
    <source>
        <strain evidence="3 4">NHPC-3</strain>
    </source>
</reference>
<gene>
    <name evidence="3" type="ORF">C1H84_00475</name>
</gene>
<evidence type="ECO:0000313" key="4">
    <source>
        <dbReference type="Proteomes" id="UP000252167"/>
    </source>
</evidence>
<proteinExistence type="predicted"/>
<organism evidence="3 4">
    <name type="scientific">Glutamicibacter soli</name>
    <dbReference type="NCBI Taxonomy" id="453836"/>
    <lineage>
        <taxon>Bacteria</taxon>
        <taxon>Bacillati</taxon>
        <taxon>Actinomycetota</taxon>
        <taxon>Actinomycetes</taxon>
        <taxon>Micrococcales</taxon>
        <taxon>Micrococcaceae</taxon>
        <taxon>Glutamicibacter</taxon>
    </lineage>
</organism>
<dbReference type="AlphaFoldDB" id="A0A365YN40"/>
<sequence>MFGRKKDESQSQVNVEPVEQASESTDGRKAGPTPKRNAQQANRQRPLVPTDRKAAKEAERQQRIEAQNRLRVANETGDERYLMARDKGPQKRYARNFIDSRWMVGEFMMFFILAFLVVSLTFSGNLAVQMYVQGALWVLIAVIIIEAIVTTSILKRRLVAQFGSLDRGVRMYATMRGMQFRKLRLPKPQVKRGASID</sequence>
<dbReference type="Pfam" id="PF11241">
    <property type="entry name" value="DUF3043"/>
    <property type="match status" value="1"/>
</dbReference>
<evidence type="ECO:0000256" key="1">
    <source>
        <dbReference type="SAM" id="MobiDB-lite"/>
    </source>
</evidence>
<feature type="region of interest" description="Disordered" evidence="1">
    <location>
        <begin position="1"/>
        <end position="61"/>
    </location>
</feature>
<keyword evidence="4" id="KW-1185">Reference proteome</keyword>